<evidence type="ECO:0000313" key="3">
    <source>
        <dbReference type="Proteomes" id="UP000542973"/>
    </source>
</evidence>
<dbReference type="EMBL" id="JABEMD010000009">
    <property type="protein sequence ID" value="NNH10710.1"/>
    <property type="molecule type" value="Genomic_DNA"/>
</dbReference>
<reference evidence="2 3" key="1">
    <citation type="submission" date="2020-05" db="EMBL/GenBank/DDBJ databases">
        <title>MicrobeNet Type strains.</title>
        <authorList>
            <person name="Nicholson A.C."/>
        </authorList>
    </citation>
    <scope>NUCLEOTIDE SEQUENCE [LARGE SCALE GENOMIC DNA]</scope>
    <source>
        <strain evidence="2 3">ATCC 700815</strain>
    </source>
</reference>
<organism evidence="2 3">
    <name type="scientific">Cupriavidus gilardii</name>
    <dbReference type="NCBI Taxonomy" id="82541"/>
    <lineage>
        <taxon>Bacteria</taxon>
        <taxon>Pseudomonadati</taxon>
        <taxon>Pseudomonadota</taxon>
        <taxon>Betaproteobacteria</taxon>
        <taxon>Burkholderiales</taxon>
        <taxon>Burkholderiaceae</taxon>
        <taxon>Cupriavidus</taxon>
    </lineage>
</organism>
<feature type="transmembrane region" description="Helical" evidence="1">
    <location>
        <begin position="28"/>
        <end position="45"/>
    </location>
</feature>
<protein>
    <submittedName>
        <fullName evidence="2">Uncharacterized protein</fullName>
    </submittedName>
</protein>
<evidence type="ECO:0000313" key="2">
    <source>
        <dbReference type="EMBL" id="NNH10710.1"/>
    </source>
</evidence>
<keyword evidence="1" id="KW-0472">Membrane</keyword>
<keyword evidence="1" id="KW-1133">Transmembrane helix</keyword>
<dbReference type="Proteomes" id="UP000542973">
    <property type="component" value="Unassembled WGS sequence"/>
</dbReference>
<evidence type="ECO:0000256" key="1">
    <source>
        <dbReference type="SAM" id="Phobius"/>
    </source>
</evidence>
<keyword evidence="1" id="KW-0812">Transmembrane</keyword>
<sequence length="46" mass="5235">MAKKDEYGTNAEAARASTRGRHLIARPMLWVFIAIVLIGLLMLSYW</sequence>
<dbReference type="RefSeq" id="WP_158507289.1">
    <property type="nucleotide sequence ID" value="NZ_BAAAEB010000023.1"/>
</dbReference>
<name>A0A849B566_9BURK</name>
<comment type="caution">
    <text evidence="2">The sequence shown here is derived from an EMBL/GenBank/DDBJ whole genome shotgun (WGS) entry which is preliminary data.</text>
</comment>
<dbReference type="AlphaFoldDB" id="A0A849B566"/>
<accession>A0A849B566</accession>
<proteinExistence type="predicted"/>
<gene>
    <name evidence="2" type="ORF">HLB16_07420</name>
</gene>